<keyword evidence="5 9" id="KW-0064">Aspartyl protease</keyword>
<comment type="caution">
    <text evidence="12">The sequence shown here is derived from an EMBL/GenBank/DDBJ whole genome shotgun (WGS) entry which is preliminary data.</text>
</comment>
<dbReference type="NCBIfam" id="TIGR00077">
    <property type="entry name" value="lspA"/>
    <property type="match status" value="1"/>
</dbReference>
<dbReference type="GO" id="GO:0004190">
    <property type="term" value="F:aspartic-type endopeptidase activity"/>
    <property type="evidence" value="ECO:0007669"/>
    <property type="project" value="UniProtKB-UniRule"/>
</dbReference>
<keyword evidence="4 9" id="KW-0812">Transmembrane</keyword>
<evidence type="ECO:0000256" key="5">
    <source>
        <dbReference type="ARBA" id="ARBA00022750"/>
    </source>
</evidence>
<comment type="similarity">
    <text evidence="1 9 11">Belongs to the peptidase A8 family.</text>
</comment>
<dbReference type="PRINTS" id="PR00781">
    <property type="entry name" value="LIPOSIGPTASE"/>
</dbReference>
<evidence type="ECO:0000256" key="1">
    <source>
        <dbReference type="ARBA" id="ARBA00006139"/>
    </source>
</evidence>
<evidence type="ECO:0000256" key="2">
    <source>
        <dbReference type="ARBA" id="ARBA00022475"/>
    </source>
</evidence>
<keyword evidence="7 9" id="KW-1133">Transmembrane helix</keyword>
<dbReference type="HAMAP" id="MF_00161">
    <property type="entry name" value="LspA"/>
    <property type="match status" value="1"/>
</dbReference>
<name>A0A133KC38_HEYCO</name>
<sequence length="165" mass="18314">MVIFYYAVALIVIILDQLAKWLVLKGMALGESIEVIPGFFFLTSTRNTGAAFSILEGQMWLFYLITLIVIAGILYYIQKYAKDRALVGISLGLILGGAIGNFIDRLFRGEVVDFVHLRFGSYDFAIFNVADASLTIGVVLLLISMLLEDRKTKEKTDGKNGSHHS</sequence>
<dbReference type="InterPro" id="IPR001872">
    <property type="entry name" value="Peptidase_A8"/>
</dbReference>
<evidence type="ECO:0000313" key="12">
    <source>
        <dbReference type="EMBL" id="KWZ77126.1"/>
    </source>
</evidence>
<evidence type="ECO:0000256" key="10">
    <source>
        <dbReference type="RuleBase" id="RU000594"/>
    </source>
</evidence>
<dbReference type="SMR" id="A0A133KC38"/>
<dbReference type="PANTHER" id="PTHR33695:SF1">
    <property type="entry name" value="LIPOPROTEIN SIGNAL PEPTIDASE"/>
    <property type="match status" value="1"/>
</dbReference>
<dbReference type="GeneID" id="93260240"/>
<feature type="transmembrane region" description="Helical" evidence="9">
    <location>
        <begin position="6"/>
        <end position="23"/>
    </location>
</feature>
<comment type="pathway">
    <text evidence="9">Protein modification; lipoprotein biosynthesis (signal peptide cleavage).</text>
</comment>
<dbReference type="AlphaFoldDB" id="A0A133KC38"/>
<dbReference type="UniPathway" id="UPA00665"/>
<keyword evidence="2 9" id="KW-1003">Cell membrane</keyword>
<evidence type="ECO:0000256" key="7">
    <source>
        <dbReference type="ARBA" id="ARBA00022989"/>
    </source>
</evidence>
<proteinExistence type="inferred from homology"/>
<feature type="transmembrane region" description="Helical" evidence="9">
    <location>
        <begin position="124"/>
        <end position="147"/>
    </location>
</feature>
<evidence type="ECO:0000256" key="4">
    <source>
        <dbReference type="ARBA" id="ARBA00022692"/>
    </source>
</evidence>
<feature type="transmembrane region" description="Helical" evidence="9">
    <location>
        <begin position="85"/>
        <end position="104"/>
    </location>
</feature>
<comment type="function">
    <text evidence="9 10">This protein specifically catalyzes the removal of signal peptides from prolipoproteins.</text>
</comment>
<evidence type="ECO:0000256" key="6">
    <source>
        <dbReference type="ARBA" id="ARBA00022801"/>
    </source>
</evidence>
<dbReference type="PATRIC" id="fig|1398.22.peg.3329"/>
<reference evidence="13" key="1">
    <citation type="submission" date="2016-01" db="EMBL/GenBank/DDBJ databases">
        <authorList>
            <person name="Mitreva M."/>
            <person name="Pepin K.H."/>
            <person name="Mihindukulasuriya K.A."/>
            <person name="Fulton R."/>
            <person name="Fronick C."/>
            <person name="O'Laughlin M."/>
            <person name="Miner T."/>
            <person name="Herter B."/>
            <person name="Rosa B.A."/>
            <person name="Cordes M."/>
            <person name="Tomlinson C."/>
            <person name="Wollam A."/>
            <person name="Palsikar V.B."/>
            <person name="Mardis E.R."/>
            <person name="Wilson R.K."/>
        </authorList>
    </citation>
    <scope>NUCLEOTIDE SEQUENCE [LARGE SCALE GENOMIC DNA]</scope>
    <source>
        <strain evidence="13">GED7749B</strain>
    </source>
</reference>
<evidence type="ECO:0000256" key="3">
    <source>
        <dbReference type="ARBA" id="ARBA00022670"/>
    </source>
</evidence>
<dbReference type="EMBL" id="LRPN01000177">
    <property type="protein sequence ID" value="KWZ77126.1"/>
    <property type="molecule type" value="Genomic_DNA"/>
</dbReference>
<keyword evidence="8 9" id="KW-0472">Membrane</keyword>
<feature type="active site" evidence="9">
    <location>
        <position position="131"/>
    </location>
</feature>
<dbReference type="PROSITE" id="PS00855">
    <property type="entry name" value="SPASE_II"/>
    <property type="match status" value="1"/>
</dbReference>
<dbReference type="PANTHER" id="PTHR33695">
    <property type="entry name" value="LIPOPROTEIN SIGNAL PEPTIDASE"/>
    <property type="match status" value="1"/>
</dbReference>
<dbReference type="GO" id="GO:0006508">
    <property type="term" value="P:proteolysis"/>
    <property type="evidence" value="ECO:0007669"/>
    <property type="project" value="UniProtKB-KW"/>
</dbReference>
<protein>
    <recommendedName>
        <fullName evidence="9">Lipoprotein signal peptidase</fullName>
        <ecNumber evidence="9">3.4.23.36</ecNumber>
    </recommendedName>
    <alternativeName>
        <fullName evidence="9">Prolipoprotein signal peptidase</fullName>
    </alternativeName>
    <alternativeName>
        <fullName evidence="9">Signal peptidase II</fullName>
        <shortName evidence="9">SPase II</shortName>
    </alternativeName>
</protein>
<evidence type="ECO:0000256" key="11">
    <source>
        <dbReference type="RuleBase" id="RU004181"/>
    </source>
</evidence>
<evidence type="ECO:0000256" key="8">
    <source>
        <dbReference type="ARBA" id="ARBA00023136"/>
    </source>
</evidence>
<gene>
    <name evidence="9" type="primary">lspA</name>
    <name evidence="12" type="ORF">HMPREF3213_03315</name>
</gene>
<dbReference type="EC" id="3.4.23.36" evidence="9"/>
<feature type="transmembrane region" description="Helical" evidence="9">
    <location>
        <begin position="60"/>
        <end position="78"/>
    </location>
</feature>
<keyword evidence="6 9" id="KW-0378">Hydrolase</keyword>
<dbReference type="Pfam" id="PF01252">
    <property type="entry name" value="Peptidase_A8"/>
    <property type="match status" value="1"/>
</dbReference>
<organism evidence="12 13">
    <name type="scientific">Heyndrickxia coagulans</name>
    <name type="common">Weizmannia coagulans</name>
    <dbReference type="NCBI Taxonomy" id="1398"/>
    <lineage>
        <taxon>Bacteria</taxon>
        <taxon>Bacillati</taxon>
        <taxon>Bacillota</taxon>
        <taxon>Bacilli</taxon>
        <taxon>Bacillales</taxon>
        <taxon>Bacillaceae</taxon>
        <taxon>Heyndrickxia</taxon>
    </lineage>
</organism>
<feature type="active site" evidence="9">
    <location>
        <position position="113"/>
    </location>
</feature>
<comment type="subcellular location">
    <subcellularLocation>
        <location evidence="9">Cell membrane</location>
        <topology evidence="9">Multi-pass membrane protein</topology>
    </subcellularLocation>
</comment>
<dbReference type="RefSeq" id="WP_014095543.1">
    <property type="nucleotide sequence ID" value="NZ_CP058594.1"/>
</dbReference>
<accession>A0A133KC38</accession>
<dbReference type="GO" id="GO:0005886">
    <property type="term" value="C:plasma membrane"/>
    <property type="evidence" value="ECO:0007669"/>
    <property type="project" value="UniProtKB-SubCell"/>
</dbReference>
<comment type="catalytic activity">
    <reaction evidence="9 10">
        <text>Release of signal peptides from bacterial membrane prolipoproteins. Hydrolyzes -Xaa-Yaa-Zaa-|-(S,diacylglyceryl)Cys-, in which Xaa is hydrophobic (preferably Leu), and Yaa (Ala or Ser) and Zaa (Gly or Ala) have small, neutral side chains.</text>
        <dbReference type="EC" id="3.4.23.36"/>
    </reaction>
</comment>
<evidence type="ECO:0000313" key="13">
    <source>
        <dbReference type="Proteomes" id="UP000070376"/>
    </source>
</evidence>
<dbReference type="Proteomes" id="UP000070376">
    <property type="component" value="Unassembled WGS sequence"/>
</dbReference>
<evidence type="ECO:0000256" key="9">
    <source>
        <dbReference type="HAMAP-Rule" id="MF_00161"/>
    </source>
</evidence>
<keyword evidence="3 9" id="KW-0645">Protease</keyword>